<dbReference type="Pfam" id="PF00326">
    <property type="entry name" value="Peptidase_S9"/>
    <property type="match status" value="1"/>
</dbReference>
<keyword evidence="4" id="KW-1185">Reference proteome</keyword>
<accession>A0A7W6MZY6</accession>
<dbReference type="PANTHER" id="PTHR42776:SF27">
    <property type="entry name" value="DIPEPTIDYL PEPTIDASE FAMILY MEMBER 6"/>
    <property type="match status" value="1"/>
</dbReference>
<dbReference type="Gene3D" id="3.40.50.1820">
    <property type="entry name" value="alpha/beta hydrolase"/>
    <property type="match status" value="1"/>
</dbReference>
<organism evidence="3 4">
    <name type="scientific">Butyricimonas faecihominis</name>
    <dbReference type="NCBI Taxonomy" id="1472416"/>
    <lineage>
        <taxon>Bacteria</taxon>
        <taxon>Pseudomonadati</taxon>
        <taxon>Bacteroidota</taxon>
        <taxon>Bacteroidia</taxon>
        <taxon>Bacteroidales</taxon>
        <taxon>Odoribacteraceae</taxon>
        <taxon>Butyricimonas</taxon>
    </lineage>
</organism>
<proteinExistence type="predicted"/>
<dbReference type="OrthoDB" id="9812921at2"/>
<keyword evidence="1" id="KW-0378">Hydrolase</keyword>
<sequence length="873" mass="101063">MNIRQLVIVFLMGLCLLGKGGELCATEKEDRNYHEFEIWHKLLEYDLSPDGEWGMWRIQYAMGIDSLHICHLRSGKEYKYASASMAVFAANSRWIAFSMPGNHDVSAGVAYQTCLLDLGSGTEKIFKGAESFSFTKDSHYLVLKGRAEKAMELNLYHLEKKFIKTIANINSYVLDPTHQYLAYLCRSAGSDESHLEIINLSDFCTIFPEIEQATYENLKWDTWGLTLVRVCADSIPAHRNRDIKVLRNIGGKLRHYSLSEDMKNNLPENMKVSEFYTPRWSADGKVLFFGLTSKAQIKSAGPKVAVDIWHWRDGEVQSRQKDRYYENRMKAFLCAWWPEEKRWKQVIDTTFSGVAAIAPNGDYVLAVDDKPYRPHYREAHRDWYLVHTVTGQRILLLENTILSLSFSREGKYVYYFKDKNWWAYHIARGKLINLTDQLPEELSDAYYDGPIDIAPSFGVAGWLTGDKEFWCYDEYDIWSIDPVTLKTKRLTQGREQGIVFRSMQRGNPTIDKEFLLRVKGRDGQTGVFRYDPKGQHQQLLYGPYSYSRLVKAGAKGGYLFAREDNITSSELFYTDKEFRVVRSVVSTQRQSDSLRFRKSELIHYRNSRGQELQGALYYPVNYQEGQQYPMIVHLYELLSHRLNVFTHPSARETYNMMNFVLQGYFVFQPDIRYEINHPGESAADCVIAAVQEVLKRGDIDSMRLGLLGHSWGAYQTAYIISQTPMFAAAVAGAPLTNMVSMYNSIYWENGRSNQEMFETGQARFRLPWWEIGEEYVKNSPIFQAQSIQTPLLMSFGTDDRAVDWRQGLELYITMRRLGKPCILLAYKGEGHTIGLLENMLDQTSRVMDYFNYYLKGERPKSWILEGKKYSLEN</sequence>
<name>A0A7W6MZY6_9BACT</name>
<evidence type="ECO:0000256" key="1">
    <source>
        <dbReference type="ARBA" id="ARBA00022801"/>
    </source>
</evidence>
<dbReference type="PANTHER" id="PTHR42776">
    <property type="entry name" value="SERINE PEPTIDASE S9 FAMILY MEMBER"/>
    <property type="match status" value="1"/>
</dbReference>
<reference evidence="3 4" key="1">
    <citation type="submission" date="2020-08" db="EMBL/GenBank/DDBJ databases">
        <title>Genomic Encyclopedia of Type Strains, Phase IV (KMG-IV): sequencing the most valuable type-strain genomes for metagenomic binning, comparative biology and taxonomic classification.</title>
        <authorList>
            <person name="Goeker M."/>
        </authorList>
    </citation>
    <scope>NUCLEOTIDE SEQUENCE [LARGE SCALE GENOMIC DNA]</scope>
    <source>
        <strain evidence="3 4">DSM 105721</strain>
    </source>
</reference>
<dbReference type="EMBL" id="JACIES010000011">
    <property type="protein sequence ID" value="MBB4027677.1"/>
    <property type="molecule type" value="Genomic_DNA"/>
</dbReference>
<dbReference type="GO" id="GO:0006508">
    <property type="term" value="P:proteolysis"/>
    <property type="evidence" value="ECO:0007669"/>
    <property type="project" value="InterPro"/>
</dbReference>
<feature type="domain" description="Peptidase S9 prolyl oligopeptidase catalytic" evidence="2">
    <location>
        <begin position="680"/>
        <end position="856"/>
    </location>
</feature>
<evidence type="ECO:0000313" key="4">
    <source>
        <dbReference type="Proteomes" id="UP000546007"/>
    </source>
</evidence>
<protein>
    <submittedName>
        <fullName evidence="3">Dipeptidyl aminopeptidase/acylaminoacyl peptidase</fullName>
    </submittedName>
</protein>
<dbReference type="InterPro" id="IPR029058">
    <property type="entry name" value="AB_hydrolase_fold"/>
</dbReference>
<dbReference type="SUPFAM" id="SSF82171">
    <property type="entry name" value="DPP6 N-terminal domain-like"/>
    <property type="match status" value="1"/>
</dbReference>
<dbReference type="AlphaFoldDB" id="A0A7W6MZY6"/>
<comment type="caution">
    <text evidence="3">The sequence shown here is derived from an EMBL/GenBank/DDBJ whole genome shotgun (WGS) entry which is preliminary data.</text>
</comment>
<dbReference type="RefSeq" id="WP_124318205.1">
    <property type="nucleotide sequence ID" value="NZ_AP028155.1"/>
</dbReference>
<gene>
    <name evidence="3" type="ORF">GGR14_003491</name>
</gene>
<dbReference type="Proteomes" id="UP000546007">
    <property type="component" value="Unassembled WGS sequence"/>
</dbReference>
<evidence type="ECO:0000313" key="3">
    <source>
        <dbReference type="EMBL" id="MBB4027677.1"/>
    </source>
</evidence>
<dbReference type="GO" id="GO:0004252">
    <property type="term" value="F:serine-type endopeptidase activity"/>
    <property type="evidence" value="ECO:0007669"/>
    <property type="project" value="TreeGrafter"/>
</dbReference>
<keyword evidence="3" id="KW-0645">Protease</keyword>
<dbReference type="GO" id="GO:0004177">
    <property type="term" value="F:aminopeptidase activity"/>
    <property type="evidence" value="ECO:0007669"/>
    <property type="project" value="UniProtKB-KW"/>
</dbReference>
<evidence type="ECO:0000259" key="2">
    <source>
        <dbReference type="Pfam" id="PF00326"/>
    </source>
</evidence>
<dbReference type="InterPro" id="IPR001375">
    <property type="entry name" value="Peptidase_S9_cat"/>
</dbReference>
<dbReference type="GeneID" id="93101379"/>
<dbReference type="SUPFAM" id="SSF53474">
    <property type="entry name" value="alpha/beta-Hydrolases"/>
    <property type="match status" value="1"/>
</dbReference>
<keyword evidence="3" id="KW-0031">Aminopeptidase</keyword>